<dbReference type="SUPFAM" id="SSF54001">
    <property type="entry name" value="Cysteine proteinases"/>
    <property type="match status" value="1"/>
</dbReference>
<feature type="compositionally biased region" description="Low complexity" evidence="7">
    <location>
        <begin position="9"/>
        <end position="18"/>
    </location>
</feature>
<dbReference type="Gene3D" id="3.90.70.80">
    <property type="match status" value="1"/>
</dbReference>
<evidence type="ECO:0000256" key="5">
    <source>
        <dbReference type="ARBA" id="ARBA00022786"/>
    </source>
</evidence>
<dbReference type="EMBL" id="NMUH01002462">
    <property type="protein sequence ID" value="MQM00126.1"/>
    <property type="molecule type" value="Genomic_DNA"/>
</dbReference>
<proteinExistence type="inferred from homology"/>
<sequence>MTRIFVQRGSAGSSSGASRPVQLPATQVASTSREEEQDKEAPQESAGLDDLSQEQCGSSEDKSSKDGEFLMESSHGTRCQTGTDEHLGEGKPCVDDLADSGTLVKELGRIQVSKRLDAEEIEESGVGSSRTVIGASYPPPPPAPPPRPSNTGPGSRRTMPGGSGAVRISSSRRPLAWPAVSARNSPTDSHPSSPRSYGEAEGYNSADEQGPCYGSSYDDAERERLFEVDIRRVKGFEVKRMLEDGNCLFRAVADQVYGDPEAYDLVRQMCIDYMERERDHFSQFVTEGFTSYCKRKRRDKVYGNNVEIQAMSEMYNRPIHIYSYSTEPINIFHGGYDTDTPPIRLSFHRGNHYNSLVDPRRLTIGAGLGFSSLRGANIDKDQVKAAIKAQQDQQIDNALLAEGRFYSDLELTEKEIERMVMEASRTEYLAKDKFKPQPGPRDTSSSAEPSSSGTRPSGSEVIHSGGGRDRVLPDIVSSDSMQMLLSMGFSYLQVVEAYSIFGDDIESMVCYLLEMGSGGASFGGVGQRKGKAADGGFNRTGSVLI</sequence>
<name>A0A843VW41_COLES</name>
<keyword evidence="4" id="KW-0645">Protease</keyword>
<reference evidence="10" key="1">
    <citation type="submission" date="2017-07" db="EMBL/GenBank/DDBJ databases">
        <title>Taro Niue Genome Assembly and Annotation.</title>
        <authorList>
            <person name="Atibalentja N."/>
            <person name="Keating K."/>
            <person name="Fields C.J."/>
        </authorList>
    </citation>
    <scope>NUCLEOTIDE SEQUENCE</scope>
    <source>
        <strain evidence="10">Niue_2</strain>
        <tissue evidence="10">Leaf</tissue>
    </source>
</reference>
<dbReference type="InterPro" id="IPR009060">
    <property type="entry name" value="UBA-like_sf"/>
</dbReference>
<dbReference type="InterPro" id="IPR015940">
    <property type="entry name" value="UBA"/>
</dbReference>
<evidence type="ECO:0000256" key="6">
    <source>
        <dbReference type="ARBA" id="ARBA00022801"/>
    </source>
</evidence>
<evidence type="ECO:0000256" key="1">
    <source>
        <dbReference type="ARBA" id="ARBA00000707"/>
    </source>
</evidence>
<dbReference type="EC" id="3.4.19.12" evidence="3"/>
<dbReference type="InterPro" id="IPR050704">
    <property type="entry name" value="Peptidase_C85-like"/>
</dbReference>
<dbReference type="Proteomes" id="UP000652761">
    <property type="component" value="Unassembled WGS sequence"/>
</dbReference>
<keyword evidence="11" id="KW-1185">Reference proteome</keyword>
<keyword evidence="6" id="KW-0378">Hydrolase</keyword>
<evidence type="ECO:0000259" key="9">
    <source>
        <dbReference type="PROSITE" id="PS50802"/>
    </source>
</evidence>
<evidence type="ECO:0000259" key="8">
    <source>
        <dbReference type="PROSITE" id="PS50030"/>
    </source>
</evidence>
<dbReference type="PANTHER" id="PTHR12419">
    <property type="entry name" value="OTU DOMAIN CONTAINING PROTEIN"/>
    <property type="match status" value="1"/>
</dbReference>
<dbReference type="SUPFAM" id="SSF46934">
    <property type="entry name" value="UBA-like"/>
    <property type="match status" value="1"/>
</dbReference>
<feature type="region of interest" description="Disordered" evidence="7">
    <location>
        <begin position="1"/>
        <end position="216"/>
    </location>
</feature>
<comment type="caution">
    <text evidence="10">The sequence shown here is derived from an EMBL/GenBank/DDBJ whole genome shotgun (WGS) entry which is preliminary data.</text>
</comment>
<comment type="similarity">
    <text evidence="2">Belongs to the peptidase C85 family.</text>
</comment>
<feature type="compositionally biased region" description="Basic and acidic residues" evidence="7">
    <location>
        <begin position="59"/>
        <end position="68"/>
    </location>
</feature>
<feature type="compositionally biased region" description="Basic and acidic residues" evidence="7">
    <location>
        <begin position="32"/>
        <end position="42"/>
    </location>
</feature>
<organism evidence="10 11">
    <name type="scientific">Colocasia esculenta</name>
    <name type="common">Wild taro</name>
    <name type="synonym">Arum esculentum</name>
    <dbReference type="NCBI Taxonomy" id="4460"/>
    <lineage>
        <taxon>Eukaryota</taxon>
        <taxon>Viridiplantae</taxon>
        <taxon>Streptophyta</taxon>
        <taxon>Embryophyta</taxon>
        <taxon>Tracheophyta</taxon>
        <taxon>Spermatophyta</taxon>
        <taxon>Magnoliopsida</taxon>
        <taxon>Liliopsida</taxon>
        <taxon>Araceae</taxon>
        <taxon>Aroideae</taxon>
        <taxon>Colocasieae</taxon>
        <taxon>Colocasia</taxon>
    </lineage>
</organism>
<dbReference type="OrthoDB" id="409956at2759"/>
<accession>A0A843VW41</accession>
<dbReference type="GO" id="GO:0016579">
    <property type="term" value="P:protein deubiquitination"/>
    <property type="evidence" value="ECO:0007669"/>
    <property type="project" value="TreeGrafter"/>
</dbReference>
<feature type="compositionally biased region" description="Polar residues" evidence="7">
    <location>
        <begin position="182"/>
        <end position="195"/>
    </location>
</feature>
<evidence type="ECO:0000313" key="10">
    <source>
        <dbReference type="EMBL" id="MQM00126.1"/>
    </source>
</evidence>
<dbReference type="PANTHER" id="PTHR12419:SF4">
    <property type="entry name" value="OTU DOMAIN-CONTAINING PROTEIN 5"/>
    <property type="match status" value="1"/>
</dbReference>
<dbReference type="PROSITE" id="PS50802">
    <property type="entry name" value="OTU"/>
    <property type="match status" value="1"/>
</dbReference>
<dbReference type="Pfam" id="PF02338">
    <property type="entry name" value="OTU"/>
    <property type="match status" value="1"/>
</dbReference>
<dbReference type="CDD" id="cd22796">
    <property type="entry name" value="OTU_plant_OTU6-like"/>
    <property type="match status" value="1"/>
</dbReference>
<dbReference type="GO" id="GO:0004843">
    <property type="term" value="F:cysteine-type deubiquitinase activity"/>
    <property type="evidence" value="ECO:0007669"/>
    <property type="project" value="UniProtKB-EC"/>
</dbReference>
<feature type="compositionally biased region" description="Low complexity" evidence="7">
    <location>
        <begin position="443"/>
        <end position="457"/>
    </location>
</feature>
<dbReference type="PROSITE" id="PS50030">
    <property type="entry name" value="UBA"/>
    <property type="match status" value="1"/>
</dbReference>
<dbReference type="GO" id="GO:0006508">
    <property type="term" value="P:proteolysis"/>
    <property type="evidence" value="ECO:0007669"/>
    <property type="project" value="UniProtKB-KW"/>
</dbReference>
<feature type="compositionally biased region" description="Pro residues" evidence="7">
    <location>
        <begin position="137"/>
        <end position="148"/>
    </location>
</feature>
<dbReference type="FunFam" id="3.90.70.80:FF:000008">
    <property type="entry name" value="OTU domain-containing protein 5"/>
    <property type="match status" value="1"/>
</dbReference>
<gene>
    <name evidence="10" type="ORF">Taro_032858</name>
</gene>
<dbReference type="GO" id="GO:0061578">
    <property type="term" value="F:K63-linked deubiquitinase activity"/>
    <property type="evidence" value="ECO:0007669"/>
    <property type="project" value="TreeGrafter"/>
</dbReference>
<feature type="region of interest" description="Disordered" evidence="7">
    <location>
        <begin position="429"/>
        <end position="470"/>
    </location>
</feature>
<feature type="domain" description="OTU" evidence="9">
    <location>
        <begin position="236"/>
        <end position="359"/>
    </location>
</feature>
<evidence type="ECO:0000256" key="2">
    <source>
        <dbReference type="ARBA" id="ARBA00010407"/>
    </source>
</evidence>
<protein>
    <recommendedName>
        <fullName evidence="3">ubiquitinyl hydrolase 1</fullName>
        <ecNumber evidence="3">3.4.19.12</ecNumber>
    </recommendedName>
</protein>
<feature type="domain" description="UBA" evidence="8">
    <location>
        <begin position="475"/>
        <end position="515"/>
    </location>
</feature>
<dbReference type="AlphaFoldDB" id="A0A843VW41"/>
<dbReference type="InterPro" id="IPR003323">
    <property type="entry name" value="OTU_dom"/>
</dbReference>
<evidence type="ECO:0000256" key="4">
    <source>
        <dbReference type="ARBA" id="ARBA00022670"/>
    </source>
</evidence>
<evidence type="ECO:0000256" key="7">
    <source>
        <dbReference type="SAM" id="MobiDB-lite"/>
    </source>
</evidence>
<comment type="catalytic activity">
    <reaction evidence="1">
        <text>Thiol-dependent hydrolysis of ester, thioester, amide, peptide and isopeptide bonds formed by the C-terminal Gly of ubiquitin (a 76-residue protein attached to proteins as an intracellular targeting signal).</text>
        <dbReference type="EC" id="3.4.19.12"/>
    </reaction>
</comment>
<keyword evidence="5" id="KW-0833">Ubl conjugation pathway</keyword>
<evidence type="ECO:0000313" key="11">
    <source>
        <dbReference type="Proteomes" id="UP000652761"/>
    </source>
</evidence>
<feature type="compositionally biased region" description="Basic and acidic residues" evidence="7">
    <location>
        <begin position="83"/>
        <end position="94"/>
    </location>
</feature>
<evidence type="ECO:0000256" key="3">
    <source>
        <dbReference type="ARBA" id="ARBA00012759"/>
    </source>
</evidence>
<dbReference type="InterPro" id="IPR038765">
    <property type="entry name" value="Papain-like_cys_pep_sf"/>
</dbReference>